<proteinExistence type="predicted"/>
<protein>
    <submittedName>
        <fullName evidence="1">Uncharacterized protein</fullName>
    </submittedName>
</protein>
<dbReference type="GO" id="GO:0030677">
    <property type="term" value="C:ribonuclease P complex"/>
    <property type="evidence" value="ECO:0007669"/>
    <property type="project" value="InterPro"/>
</dbReference>
<dbReference type="InterPro" id="IPR002759">
    <property type="entry name" value="Pop5/Rpp14/Rnp2-like"/>
</dbReference>
<comment type="caution">
    <text evidence="1">The sequence shown here is derived from an EMBL/GenBank/DDBJ whole genome shotgun (WGS) entry which is preliminary data.</text>
</comment>
<dbReference type="OrthoDB" id="277888at2759"/>
<dbReference type="EMBL" id="SEYY01001723">
    <property type="protein sequence ID" value="KAB7505138.1"/>
    <property type="molecule type" value="Genomic_DNA"/>
</dbReference>
<dbReference type="Proteomes" id="UP000326759">
    <property type="component" value="Unassembled WGS sequence"/>
</dbReference>
<feature type="non-terminal residue" evidence="1">
    <location>
        <position position="126"/>
    </location>
</feature>
<dbReference type="GO" id="GO:0001682">
    <property type="term" value="P:tRNA 5'-leader removal"/>
    <property type="evidence" value="ECO:0007669"/>
    <property type="project" value="InterPro"/>
</dbReference>
<accession>A0A5N5TGC4</accession>
<keyword evidence="2" id="KW-1185">Reference proteome</keyword>
<name>A0A5N5TGC4_9CRUS</name>
<sequence>RRIRHKCLKYFGNRQLKNFGGRLNFDRQVALCHPSSNMNHGTLHEQAIFCRLQCQYNLFLYFVLQVKYPERPNHQAKYDNSLKQAVLKAVEKHYGEFGMAAFTNSYQFKYSNKETGVYYGGGWGVR</sequence>
<evidence type="ECO:0000313" key="2">
    <source>
        <dbReference type="Proteomes" id="UP000326759"/>
    </source>
</evidence>
<reference evidence="1 2" key="1">
    <citation type="journal article" date="2019" name="PLoS Biol.">
        <title>Sex chromosomes control vertical transmission of feminizing Wolbachia symbionts in an isopod.</title>
        <authorList>
            <person name="Becking T."/>
            <person name="Chebbi M.A."/>
            <person name="Giraud I."/>
            <person name="Moumen B."/>
            <person name="Laverre T."/>
            <person name="Caubet Y."/>
            <person name="Peccoud J."/>
            <person name="Gilbert C."/>
            <person name="Cordaux R."/>
        </authorList>
    </citation>
    <scope>NUCLEOTIDE SEQUENCE [LARGE SCALE GENOMIC DNA]</scope>
    <source>
        <strain evidence="1">ANa2</strain>
        <tissue evidence="1">Whole body excluding digestive tract and cuticle</tissue>
    </source>
</reference>
<dbReference type="AlphaFoldDB" id="A0A5N5TGC4"/>
<gene>
    <name evidence="1" type="ORF">Anas_08958</name>
</gene>
<organism evidence="1 2">
    <name type="scientific">Armadillidium nasatum</name>
    <dbReference type="NCBI Taxonomy" id="96803"/>
    <lineage>
        <taxon>Eukaryota</taxon>
        <taxon>Metazoa</taxon>
        <taxon>Ecdysozoa</taxon>
        <taxon>Arthropoda</taxon>
        <taxon>Crustacea</taxon>
        <taxon>Multicrustacea</taxon>
        <taxon>Malacostraca</taxon>
        <taxon>Eumalacostraca</taxon>
        <taxon>Peracarida</taxon>
        <taxon>Isopoda</taxon>
        <taxon>Oniscidea</taxon>
        <taxon>Crinocheta</taxon>
        <taxon>Armadillidiidae</taxon>
        <taxon>Armadillidium</taxon>
    </lineage>
</organism>
<evidence type="ECO:0000313" key="1">
    <source>
        <dbReference type="EMBL" id="KAB7505138.1"/>
    </source>
</evidence>
<dbReference type="Pfam" id="PF01900">
    <property type="entry name" value="RNase_P_Rpp14"/>
    <property type="match status" value="1"/>
</dbReference>
<feature type="non-terminal residue" evidence="1">
    <location>
        <position position="1"/>
    </location>
</feature>